<comment type="similarity">
    <text evidence="9">Belongs to the MntA antitoxin family.</text>
</comment>
<keyword evidence="6" id="KW-0547">Nucleotide-binding</keyword>
<dbReference type="AlphaFoldDB" id="A0A9X2KC69"/>
<protein>
    <recommendedName>
        <fullName evidence="10">HTH cro/C1-type domain-containing protein</fullName>
    </recommendedName>
</protein>
<keyword evidence="7" id="KW-0067">ATP-binding</keyword>
<dbReference type="CDD" id="cd00093">
    <property type="entry name" value="HTH_XRE"/>
    <property type="match status" value="1"/>
</dbReference>
<comment type="cofactor">
    <cofactor evidence="1">
        <name>Mg(2+)</name>
        <dbReference type="ChEBI" id="CHEBI:18420"/>
    </cofactor>
</comment>
<evidence type="ECO:0000313" key="12">
    <source>
        <dbReference type="Proteomes" id="UP001139722"/>
    </source>
</evidence>
<comment type="caution">
    <text evidence="11">The sequence shown here is derived from an EMBL/GenBank/DDBJ whole genome shotgun (WGS) entry which is preliminary data.</text>
</comment>
<keyword evidence="5" id="KW-0479">Metal-binding</keyword>
<organism evidence="11 12">
    <name type="scientific">Agromyces terreus</name>
    <dbReference type="NCBI Taxonomy" id="424795"/>
    <lineage>
        <taxon>Bacteria</taxon>
        <taxon>Bacillati</taxon>
        <taxon>Actinomycetota</taxon>
        <taxon>Actinomycetes</taxon>
        <taxon>Micrococcales</taxon>
        <taxon>Microbacteriaceae</taxon>
        <taxon>Agromyces</taxon>
    </lineage>
</organism>
<evidence type="ECO:0000256" key="3">
    <source>
        <dbReference type="ARBA" id="ARBA00022679"/>
    </source>
</evidence>
<evidence type="ECO:0000256" key="8">
    <source>
        <dbReference type="ARBA" id="ARBA00022842"/>
    </source>
</evidence>
<feature type="domain" description="HTH cro/C1-type" evidence="10">
    <location>
        <begin position="12"/>
        <end position="48"/>
    </location>
</feature>
<dbReference type="GO" id="GO:0003677">
    <property type="term" value="F:DNA binding"/>
    <property type="evidence" value="ECO:0007669"/>
    <property type="project" value="InterPro"/>
</dbReference>
<evidence type="ECO:0000256" key="7">
    <source>
        <dbReference type="ARBA" id="ARBA00022840"/>
    </source>
</evidence>
<keyword evidence="4" id="KW-0548">Nucleotidyltransferase</keyword>
<keyword evidence="2" id="KW-1277">Toxin-antitoxin system</keyword>
<evidence type="ECO:0000256" key="1">
    <source>
        <dbReference type="ARBA" id="ARBA00001946"/>
    </source>
</evidence>
<dbReference type="InterPro" id="IPR043519">
    <property type="entry name" value="NT_sf"/>
</dbReference>
<dbReference type="CDD" id="cd05403">
    <property type="entry name" value="NT_KNTase_like"/>
    <property type="match status" value="1"/>
</dbReference>
<evidence type="ECO:0000256" key="2">
    <source>
        <dbReference type="ARBA" id="ARBA00022649"/>
    </source>
</evidence>
<dbReference type="GO" id="GO:0016779">
    <property type="term" value="F:nucleotidyltransferase activity"/>
    <property type="evidence" value="ECO:0007669"/>
    <property type="project" value="UniProtKB-KW"/>
</dbReference>
<dbReference type="InterPro" id="IPR010982">
    <property type="entry name" value="Lambda_DNA-bd_dom_sf"/>
</dbReference>
<keyword evidence="8" id="KW-0460">Magnesium</keyword>
<evidence type="ECO:0000256" key="9">
    <source>
        <dbReference type="ARBA" id="ARBA00038276"/>
    </source>
</evidence>
<dbReference type="SMART" id="SM00530">
    <property type="entry name" value="HTH_XRE"/>
    <property type="match status" value="1"/>
</dbReference>
<dbReference type="SUPFAM" id="SSF81301">
    <property type="entry name" value="Nucleotidyltransferase"/>
    <property type="match status" value="1"/>
</dbReference>
<dbReference type="InterPro" id="IPR052038">
    <property type="entry name" value="Type-VII_TA_antitoxin"/>
</dbReference>
<evidence type="ECO:0000256" key="6">
    <source>
        <dbReference type="ARBA" id="ARBA00022741"/>
    </source>
</evidence>
<dbReference type="GO" id="GO:0005524">
    <property type="term" value="F:ATP binding"/>
    <property type="evidence" value="ECO:0007669"/>
    <property type="project" value="UniProtKB-KW"/>
</dbReference>
<dbReference type="SUPFAM" id="SSF47413">
    <property type="entry name" value="lambda repressor-like DNA-binding domains"/>
    <property type="match status" value="1"/>
</dbReference>
<sequence>MTGRASDAAALVRRAREDAGLSQRALAALAGIKQPNLAMIESGARVPSDELRERILRAARMRPSIPLELFAERILELAPKYGVSDIRVFGSAARGTDTAESDVDLLVEAGPEVDFLTLAAFRQEVAGLIGFPVDAVVDDEADPVVRALRLEAVPL</sequence>
<keyword evidence="12" id="KW-1185">Reference proteome</keyword>
<dbReference type="PANTHER" id="PTHR33571:SF12">
    <property type="entry name" value="BSL3053 PROTEIN"/>
    <property type="match status" value="1"/>
</dbReference>
<dbReference type="Gene3D" id="1.10.260.40">
    <property type="entry name" value="lambda repressor-like DNA-binding domains"/>
    <property type="match status" value="1"/>
</dbReference>
<dbReference type="PROSITE" id="PS50943">
    <property type="entry name" value="HTH_CROC1"/>
    <property type="match status" value="1"/>
</dbReference>
<dbReference type="RefSeq" id="WP_156999282.1">
    <property type="nucleotide sequence ID" value="NZ_BAAANU010000011.1"/>
</dbReference>
<dbReference type="InterPro" id="IPR002934">
    <property type="entry name" value="Polymerase_NTP_transf_dom"/>
</dbReference>
<dbReference type="OrthoDB" id="9803128at2"/>
<dbReference type="InterPro" id="IPR001387">
    <property type="entry name" value="Cro/C1-type_HTH"/>
</dbReference>
<dbReference type="EMBL" id="JAMZDY010000001">
    <property type="protein sequence ID" value="MCP2370900.1"/>
    <property type="molecule type" value="Genomic_DNA"/>
</dbReference>
<dbReference type="Pfam" id="PF13560">
    <property type="entry name" value="HTH_31"/>
    <property type="match status" value="1"/>
</dbReference>
<dbReference type="Pfam" id="PF01909">
    <property type="entry name" value="NTP_transf_2"/>
    <property type="match status" value="1"/>
</dbReference>
<name>A0A9X2KC69_9MICO</name>
<dbReference type="GO" id="GO:0046872">
    <property type="term" value="F:metal ion binding"/>
    <property type="evidence" value="ECO:0007669"/>
    <property type="project" value="UniProtKB-KW"/>
</dbReference>
<proteinExistence type="inferred from homology"/>
<evidence type="ECO:0000256" key="4">
    <source>
        <dbReference type="ARBA" id="ARBA00022695"/>
    </source>
</evidence>
<gene>
    <name evidence="11" type="ORF">BJ978_001576</name>
</gene>
<accession>A0A9X2KC69</accession>
<evidence type="ECO:0000256" key="5">
    <source>
        <dbReference type="ARBA" id="ARBA00022723"/>
    </source>
</evidence>
<dbReference type="PANTHER" id="PTHR33571">
    <property type="entry name" value="SSL8005 PROTEIN"/>
    <property type="match status" value="1"/>
</dbReference>
<keyword evidence="3" id="KW-0808">Transferase</keyword>
<evidence type="ECO:0000259" key="10">
    <source>
        <dbReference type="PROSITE" id="PS50943"/>
    </source>
</evidence>
<evidence type="ECO:0000313" key="11">
    <source>
        <dbReference type="EMBL" id="MCP2370900.1"/>
    </source>
</evidence>
<dbReference type="Gene3D" id="3.30.460.10">
    <property type="entry name" value="Beta Polymerase, domain 2"/>
    <property type="match status" value="1"/>
</dbReference>
<dbReference type="Proteomes" id="UP001139722">
    <property type="component" value="Unassembled WGS sequence"/>
</dbReference>
<reference evidence="11" key="1">
    <citation type="submission" date="2022-06" db="EMBL/GenBank/DDBJ databases">
        <title>Sequencing the genomes of 1000 actinobacteria strains.</title>
        <authorList>
            <person name="Klenk H.-P."/>
        </authorList>
    </citation>
    <scope>NUCLEOTIDE SEQUENCE</scope>
    <source>
        <strain evidence="11">DSM 22016</strain>
    </source>
</reference>